<proteinExistence type="predicted"/>
<evidence type="ECO:0000256" key="2">
    <source>
        <dbReference type="SAM" id="MobiDB-lite"/>
    </source>
</evidence>
<feature type="region of interest" description="Disordered" evidence="2">
    <location>
        <begin position="119"/>
        <end position="140"/>
    </location>
</feature>
<dbReference type="EMBL" id="UFYH01000001">
    <property type="protein sequence ID" value="STD01945.1"/>
    <property type="molecule type" value="Genomic_DNA"/>
</dbReference>
<gene>
    <name evidence="4" type="ORF">NCTC9529_01046</name>
</gene>
<keyword evidence="4" id="KW-0413">Isomerase</keyword>
<evidence type="ECO:0000313" key="5">
    <source>
        <dbReference type="Proteomes" id="UP000254849"/>
    </source>
</evidence>
<feature type="chain" id="PRO_5045895896" evidence="3">
    <location>
        <begin position="28"/>
        <end position="829"/>
    </location>
</feature>
<accession>A0ABY1W1C8</accession>
<evidence type="ECO:0000256" key="1">
    <source>
        <dbReference type="SAM" id="Coils"/>
    </source>
</evidence>
<protein>
    <submittedName>
        <fullName evidence="4">FKBP-type peptidyl-prolyl cis-trans isomerase</fullName>
    </submittedName>
</protein>
<name>A0ABY1W1C8_9ENTR</name>
<comment type="caution">
    <text evidence="4">The sequence shown here is derived from an EMBL/GenBank/DDBJ whole genome shotgun (WGS) entry which is preliminary data.</text>
</comment>
<dbReference type="Gene3D" id="1.10.287.460">
    <property type="entry name" value="Peptidyl-prolyl cis-trans isomerase, FKBP-type, N-terminal domain"/>
    <property type="match status" value="1"/>
</dbReference>
<dbReference type="Gene3D" id="6.10.250.920">
    <property type="match status" value="4"/>
</dbReference>
<dbReference type="InterPro" id="IPR036944">
    <property type="entry name" value="PPIase_FKBP_N_sf"/>
</dbReference>
<feature type="signal peptide" evidence="3">
    <location>
        <begin position="1"/>
        <end position="27"/>
    </location>
</feature>
<evidence type="ECO:0000313" key="4">
    <source>
        <dbReference type="EMBL" id="STD01945.1"/>
    </source>
</evidence>
<dbReference type="RefSeq" id="WP_172461543.1">
    <property type="nucleotide sequence ID" value="NZ_AJKW01000011.1"/>
</dbReference>
<dbReference type="Proteomes" id="UP000254849">
    <property type="component" value="Unassembled WGS sequence"/>
</dbReference>
<keyword evidence="1" id="KW-0175">Coiled coil</keyword>
<keyword evidence="3" id="KW-0732">Signal</keyword>
<feature type="compositionally biased region" description="Polar residues" evidence="2">
    <location>
        <begin position="123"/>
        <end position="140"/>
    </location>
</feature>
<organism evidence="4 5">
    <name type="scientific">Cronobacter universalis NCTC 9529</name>
    <dbReference type="NCBI Taxonomy" id="1074000"/>
    <lineage>
        <taxon>Bacteria</taxon>
        <taxon>Pseudomonadati</taxon>
        <taxon>Pseudomonadota</taxon>
        <taxon>Gammaproteobacteria</taxon>
        <taxon>Enterobacterales</taxon>
        <taxon>Enterobacteriaceae</taxon>
        <taxon>Cronobacter</taxon>
    </lineage>
</organism>
<evidence type="ECO:0000256" key="3">
    <source>
        <dbReference type="SAM" id="SignalP"/>
    </source>
</evidence>
<feature type="coiled-coil region" evidence="1">
    <location>
        <begin position="488"/>
        <end position="610"/>
    </location>
</feature>
<reference evidence="4 5" key="1">
    <citation type="submission" date="2018-06" db="EMBL/GenBank/DDBJ databases">
        <authorList>
            <consortium name="Pathogen Informatics"/>
            <person name="Doyle S."/>
        </authorList>
    </citation>
    <scope>NUCLEOTIDE SEQUENCE [LARGE SCALE GENOMIC DNA]</scope>
    <source>
        <strain evidence="5">NCTC 9529</strain>
    </source>
</reference>
<keyword evidence="5" id="KW-1185">Reference proteome</keyword>
<sequence length="829" mass="89582">MKGSLKSRKSAIAVLLALALSGQSSWAAQNNTAAQGNDFLSSIQQIEVKQMDFPEPTRRAQTPSASRAQINDLQQEVARLKKQLKAAEQEKKSLSAPGDLQAQNAQLLKDNSALAKENDRLSRSLQNAQREQSATSTQQAARIEALEQKTAALQTALASKTAELALLKKASDSHSTSESTLQKQIARLETEKAAIAERNAQDTARFNRDMQALRNELNKRADELMALKTAGDKRAQSESALQKQLAQLEREKAALSAQNAHDVDALNNKTQALQAELDKRAAELAALKQAGAEHTRSQSALQKQLTQLEREKAALSAQNAHDADALNNKTQALQAELDKRAAELAALKQAGAEHTQSQSALQKQLAQLQQEKAALSAQNEKSVGALNKQLAQLEKEKTALAAQNTMLLKTSTLSKEEKEKLQKAQAEQTALLQKNQAAEAALKAQIAALTEKLNASTTLAASTQEKATALAEELASMKDSQSEKTHALQSQQQQAAQIAAAKETLNKQLAAAQTDIATLKQALADKESRLQQSDKALLALKEEAQSAKALTTASAASQQKTQAELDTLKHANAELNGKLASLSAENAAQKAQAEKEKAELLAQTEKLKTDAATQAQAVTAAKAEPEVSAAALKDKANKQSYANGVMFSRLVQKSMDQMADLGIKTNLPILLAGIKDGLAQKVAVEPKTLLSLHESMLKELSSREEKKYQAGIEQLEKATAKKKLLKRNKSLFFVQTKAGNKVIKPGETVSVTFKEATFEGRVLNNNANVPVTYDENLPYIFQQALELGKRGGVMEVYCFAGDLYNPDTMPPDLFNYSLMKLTVTISAGK</sequence>
<dbReference type="GO" id="GO:0016853">
    <property type="term" value="F:isomerase activity"/>
    <property type="evidence" value="ECO:0007669"/>
    <property type="project" value="UniProtKB-KW"/>
</dbReference>